<evidence type="ECO:0000313" key="7">
    <source>
        <dbReference type="EMBL" id="QIM50855.1"/>
    </source>
</evidence>
<dbReference type="PROSITE" id="PS00671">
    <property type="entry name" value="D_2_HYDROXYACID_DH_3"/>
    <property type="match status" value="1"/>
</dbReference>
<keyword evidence="3" id="KW-0520">NAD</keyword>
<dbReference type="GO" id="GO:0016616">
    <property type="term" value="F:oxidoreductase activity, acting on the CH-OH group of donors, NAD or NADP as acceptor"/>
    <property type="evidence" value="ECO:0007669"/>
    <property type="project" value="InterPro"/>
</dbReference>
<keyword evidence="8" id="KW-1185">Reference proteome</keyword>
<evidence type="ECO:0000259" key="6">
    <source>
        <dbReference type="Pfam" id="PF02826"/>
    </source>
</evidence>
<dbReference type="InterPro" id="IPR006139">
    <property type="entry name" value="D-isomer_2_OHA_DH_cat_dom"/>
</dbReference>
<dbReference type="Gene3D" id="3.40.50.720">
    <property type="entry name" value="NAD(P)-binding Rossmann-like Domain"/>
    <property type="match status" value="2"/>
</dbReference>
<dbReference type="InterPro" id="IPR050418">
    <property type="entry name" value="D-iso_2-hydroxyacid_DH_PdxB"/>
</dbReference>
<keyword evidence="2 4" id="KW-0560">Oxidoreductase</keyword>
<accession>A0A6G8ICR7</accession>
<dbReference type="InterPro" id="IPR036291">
    <property type="entry name" value="NAD(P)-bd_dom_sf"/>
</dbReference>
<gene>
    <name evidence="7" type="ORF">G9Q37_01290</name>
</gene>
<dbReference type="InterPro" id="IPR006140">
    <property type="entry name" value="D-isomer_DH_NAD-bd"/>
</dbReference>
<feature type="domain" description="D-isomer specific 2-hydroxyacid dehydrogenase catalytic" evidence="5">
    <location>
        <begin position="34"/>
        <end position="319"/>
    </location>
</feature>
<comment type="similarity">
    <text evidence="1 4">Belongs to the D-isomer specific 2-hydroxyacid dehydrogenase family.</text>
</comment>
<feature type="domain" description="D-isomer specific 2-hydroxyacid dehydrogenase NAD-binding" evidence="6">
    <location>
        <begin position="116"/>
        <end position="288"/>
    </location>
</feature>
<dbReference type="PANTHER" id="PTHR43761:SF1">
    <property type="entry name" value="D-ISOMER SPECIFIC 2-HYDROXYACID DEHYDROGENASE CATALYTIC DOMAIN-CONTAINING PROTEIN-RELATED"/>
    <property type="match status" value="1"/>
</dbReference>
<evidence type="ECO:0000256" key="3">
    <source>
        <dbReference type="ARBA" id="ARBA00023027"/>
    </source>
</evidence>
<sequence>MSGRPTLDRLVVALDDGYAAYDQEEALLAEVGARFELRPCRRNEDAAIASVADADVLLVRESPVTRRVLEAAPRCRAVIRYGIGVDNIDQAAARERRIAVANVPDYGTDEVSSQAVALALAVSRRIGLHDAEVRAGRWSTGVLQPMYRLRGRTLGLVGFGRIARMTLDKLAGFGFGRVLVHDPKSELPAGVQRVDMDTLCAEADVISLHAPLNEHTRHLLDARRIGLMRPTAIVVNTARGGLVDTQALYEALRERRILGAGLDVFEQEPPGAHPIFTLDNVVVTNHMGWYSEEAMRELQRKTALEAARVLRGEEPLHWLNRW</sequence>
<dbReference type="AlphaFoldDB" id="A0A6G8ICR7"/>
<dbReference type="Proteomes" id="UP000503162">
    <property type="component" value="Chromosome"/>
</dbReference>
<dbReference type="SUPFAM" id="SSF51735">
    <property type="entry name" value="NAD(P)-binding Rossmann-fold domains"/>
    <property type="match status" value="1"/>
</dbReference>
<name>A0A6G8ICR7_9BURK</name>
<dbReference type="PANTHER" id="PTHR43761">
    <property type="entry name" value="D-ISOMER SPECIFIC 2-HYDROXYACID DEHYDROGENASE FAMILY PROTEIN (AFU_ORTHOLOGUE AFUA_1G13630)"/>
    <property type="match status" value="1"/>
</dbReference>
<proteinExistence type="inferred from homology"/>
<dbReference type="SUPFAM" id="SSF52283">
    <property type="entry name" value="Formate/glycerate dehydrogenase catalytic domain-like"/>
    <property type="match status" value="1"/>
</dbReference>
<dbReference type="GO" id="GO:0003714">
    <property type="term" value="F:transcription corepressor activity"/>
    <property type="evidence" value="ECO:0007669"/>
    <property type="project" value="InterPro"/>
</dbReference>
<protein>
    <submittedName>
        <fullName evidence="7">C-terminal binding protein</fullName>
    </submittedName>
</protein>
<reference evidence="7 8" key="1">
    <citation type="submission" date="2020-03" db="EMBL/GenBank/DDBJ databases">
        <title>Hydrogenophaga sp. nov. isolated from cyanobacterial mat.</title>
        <authorList>
            <person name="Thorat V."/>
            <person name="Kirdat K."/>
            <person name="Tiwarekar B."/>
            <person name="Costa E.D."/>
            <person name="Yadav A."/>
        </authorList>
    </citation>
    <scope>NUCLEOTIDE SEQUENCE [LARGE SCALE GENOMIC DNA]</scope>
    <source>
        <strain evidence="7 8">BA0156</strain>
    </source>
</reference>
<evidence type="ECO:0000313" key="8">
    <source>
        <dbReference type="Proteomes" id="UP000503162"/>
    </source>
</evidence>
<dbReference type="EMBL" id="CP049989">
    <property type="protein sequence ID" value="QIM50855.1"/>
    <property type="molecule type" value="Genomic_DNA"/>
</dbReference>
<evidence type="ECO:0000256" key="4">
    <source>
        <dbReference type="RuleBase" id="RU003719"/>
    </source>
</evidence>
<dbReference type="PROSITE" id="PS00670">
    <property type="entry name" value="D_2_HYDROXYACID_DH_2"/>
    <property type="match status" value="1"/>
</dbReference>
<dbReference type="InterPro" id="IPR043322">
    <property type="entry name" value="CtBP"/>
</dbReference>
<dbReference type="CDD" id="cd05299">
    <property type="entry name" value="CtBP_dh"/>
    <property type="match status" value="1"/>
</dbReference>
<evidence type="ECO:0000259" key="5">
    <source>
        <dbReference type="Pfam" id="PF00389"/>
    </source>
</evidence>
<dbReference type="Pfam" id="PF02826">
    <property type="entry name" value="2-Hacid_dh_C"/>
    <property type="match status" value="1"/>
</dbReference>
<dbReference type="InterPro" id="IPR029753">
    <property type="entry name" value="D-isomer_DH_CS"/>
</dbReference>
<evidence type="ECO:0000256" key="1">
    <source>
        <dbReference type="ARBA" id="ARBA00005854"/>
    </source>
</evidence>
<organism evidence="7 8">
    <name type="scientific">Hydrogenophaga crocea</name>
    <dbReference type="NCBI Taxonomy" id="2716225"/>
    <lineage>
        <taxon>Bacteria</taxon>
        <taxon>Pseudomonadati</taxon>
        <taxon>Pseudomonadota</taxon>
        <taxon>Betaproteobacteria</taxon>
        <taxon>Burkholderiales</taxon>
        <taxon>Comamonadaceae</taxon>
        <taxon>Hydrogenophaga</taxon>
    </lineage>
</organism>
<dbReference type="KEGG" id="hcz:G9Q37_01290"/>
<dbReference type="GO" id="GO:0051287">
    <property type="term" value="F:NAD binding"/>
    <property type="evidence" value="ECO:0007669"/>
    <property type="project" value="InterPro"/>
</dbReference>
<evidence type="ECO:0000256" key="2">
    <source>
        <dbReference type="ARBA" id="ARBA00023002"/>
    </source>
</evidence>
<dbReference type="RefSeq" id="WP_166223402.1">
    <property type="nucleotide sequence ID" value="NZ_CP049989.1"/>
</dbReference>
<dbReference type="Pfam" id="PF00389">
    <property type="entry name" value="2-Hacid_dh"/>
    <property type="match status" value="1"/>
</dbReference>